<gene>
    <name evidence="4" type="ORF">INT45_008781</name>
</gene>
<evidence type="ECO:0000256" key="2">
    <source>
        <dbReference type="ARBA" id="ARBA00022803"/>
    </source>
</evidence>
<accession>A0A8H7S0D1</accession>
<evidence type="ECO:0000256" key="1">
    <source>
        <dbReference type="ARBA" id="ARBA00022737"/>
    </source>
</evidence>
<evidence type="ECO:0000313" key="4">
    <source>
        <dbReference type="EMBL" id="KAG2220240.1"/>
    </source>
</evidence>
<proteinExistence type="predicted"/>
<dbReference type="Pfam" id="PF00515">
    <property type="entry name" value="TPR_1"/>
    <property type="match status" value="1"/>
</dbReference>
<keyword evidence="5" id="KW-1185">Reference proteome</keyword>
<feature type="repeat" description="TPR" evidence="3">
    <location>
        <begin position="118"/>
        <end position="151"/>
    </location>
</feature>
<dbReference type="PROSITE" id="PS50005">
    <property type="entry name" value="TPR"/>
    <property type="match status" value="3"/>
</dbReference>
<dbReference type="PROSITE" id="PS50293">
    <property type="entry name" value="TPR_REGION"/>
    <property type="match status" value="1"/>
</dbReference>
<dbReference type="PANTHER" id="PTHR44858">
    <property type="entry name" value="TETRATRICOPEPTIDE REPEAT PROTEIN 6"/>
    <property type="match status" value="1"/>
</dbReference>
<keyword evidence="2 3" id="KW-0802">TPR repeat</keyword>
<dbReference type="InterPro" id="IPR019734">
    <property type="entry name" value="TPR_rpt"/>
</dbReference>
<protein>
    <recommendedName>
        <fullName evidence="6">TPR-like protein</fullName>
    </recommendedName>
</protein>
<name>A0A8H7S0D1_9FUNG</name>
<feature type="repeat" description="TPR" evidence="3">
    <location>
        <begin position="152"/>
        <end position="185"/>
    </location>
</feature>
<evidence type="ECO:0008006" key="6">
    <source>
        <dbReference type="Google" id="ProtNLM"/>
    </source>
</evidence>
<dbReference type="PANTHER" id="PTHR44858:SF1">
    <property type="entry name" value="UDP-N-ACETYLGLUCOSAMINE--PEPTIDE N-ACETYLGLUCOSAMINYLTRANSFERASE SPINDLY-RELATED"/>
    <property type="match status" value="1"/>
</dbReference>
<dbReference type="SUPFAM" id="SSF48452">
    <property type="entry name" value="TPR-like"/>
    <property type="match status" value="1"/>
</dbReference>
<dbReference type="SMART" id="SM00028">
    <property type="entry name" value="TPR"/>
    <property type="match status" value="3"/>
</dbReference>
<dbReference type="EMBL" id="JAEPRB010000147">
    <property type="protein sequence ID" value="KAG2220240.1"/>
    <property type="molecule type" value="Genomic_DNA"/>
</dbReference>
<evidence type="ECO:0000256" key="3">
    <source>
        <dbReference type="PROSITE-ProRule" id="PRU00339"/>
    </source>
</evidence>
<comment type="caution">
    <text evidence="4">The sequence shown here is derived from an EMBL/GenBank/DDBJ whole genome shotgun (WGS) entry which is preliminary data.</text>
</comment>
<sequence length="198" mass="22527">MWTRAITRLSYKRIITPTISPLRNVPSIAIRTTARRTIFATRPRFDRYSDAEEQMKKGSEHLNEGSIDMAMHSYHKSVQLVPSAPGYFNIGVCYFQMGKHQDAIRSFERSLEFEPNQADAHTNIASAYLMLKNVPEAIKHLEQASNFNPLDGEIQYNLGVVYEATGKLDEAKTRFERAETLGVDKAEEALDKLAKKMN</sequence>
<dbReference type="InterPro" id="IPR011990">
    <property type="entry name" value="TPR-like_helical_dom_sf"/>
</dbReference>
<dbReference type="OrthoDB" id="1926212at2759"/>
<organism evidence="4 5">
    <name type="scientific">Circinella minor</name>
    <dbReference type="NCBI Taxonomy" id="1195481"/>
    <lineage>
        <taxon>Eukaryota</taxon>
        <taxon>Fungi</taxon>
        <taxon>Fungi incertae sedis</taxon>
        <taxon>Mucoromycota</taxon>
        <taxon>Mucoromycotina</taxon>
        <taxon>Mucoromycetes</taxon>
        <taxon>Mucorales</taxon>
        <taxon>Lichtheimiaceae</taxon>
        <taxon>Circinella</taxon>
    </lineage>
</organism>
<dbReference type="Pfam" id="PF13424">
    <property type="entry name" value="TPR_12"/>
    <property type="match status" value="1"/>
</dbReference>
<evidence type="ECO:0000313" key="5">
    <source>
        <dbReference type="Proteomes" id="UP000646827"/>
    </source>
</evidence>
<dbReference type="Proteomes" id="UP000646827">
    <property type="component" value="Unassembled WGS sequence"/>
</dbReference>
<keyword evidence="1" id="KW-0677">Repeat</keyword>
<feature type="repeat" description="TPR" evidence="3">
    <location>
        <begin position="84"/>
        <end position="117"/>
    </location>
</feature>
<dbReference type="Gene3D" id="1.25.40.10">
    <property type="entry name" value="Tetratricopeptide repeat domain"/>
    <property type="match status" value="1"/>
</dbReference>
<dbReference type="AlphaFoldDB" id="A0A8H7S0D1"/>
<reference evidence="4 5" key="1">
    <citation type="submission" date="2020-12" db="EMBL/GenBank/DDBJ databases">
        <title>Metabolic potential, ecology and presence of endohyphal bacteria is reflected in genomic diversity of Mucoromycotina.</title>
        <authorList>
            <person name="Muszewska A."/>
            <person name="Okrasinska A."/>
            <person name="Steczkiewicz K."/>
            <person name="Drgas O."/>
            <person name="Orlowska M."/>
            <person name="Perlinska-Lenart U."/>
            <person name="Aleksandrzak-Piekarczyk T."/>
            <person name="Szatraj K."/>
            <person name="Zielenkiewicz U."/>
            <person name="Pilsyk S."/>
            <person name="Malc E."/>
            <person name="Mieczkowski P."/>
            <person name="Kruszewska J.S."/>
            <person name="Biernat P."/>
            <person name="Pawlowska J."/>
        </authorList>
    </citation>
    <scope>NUCLEOTIDE SEQUENCE [LARGE SCALE GENOMIC DNA]</scope>
    <source>
        <strain evidence="4 5">CBS 142.35</strain>
    </source>
</reference>
<dbReference type="InterPro" id="IPR050498">
    <property type="entry name" value="Ycf3"/>
</dbReference>
<dbReference type="GO" id="GO:0046813">
    <property type="term" value="P:receptor-mediated virion attachment to host cell"/>
    <property type="evidence" value="ECO:0007669"/>
    <property type="project" value="TreeGrafter"/>
</dbReference>